<dbReference type="EMBL" id="AVPJ01000005">
    <property type="protein sequence ID" value="KGN32958.1"/>
    <property type="molecule type" value="Genomic_DNA"/>
</dbReference>
<keyword evidence="3" id="KW-1003">Cell membrane</keyword>
<comment type="caution">
    <text evidence="9">The sequence shown here is derived from an EMBL/GenBank/DDBJ whole genome shotgun (WGS) entry which is preliminary data.</text>
</comment>
<sequence length="307" mass="33473">MGRYTARRLLQMLPVFIGTTFLIFALVFAIPGDPIRALAGDRPISPSTVATLREEYNLDDPLVVQYGKYMAGLVQGDFGKDYNGREVVDIMAHRFPVTIRLALVAFIFEILIGLVAGVVAALRRRSYLDTLVLVTTTAIVSIPTFVLGFTLQLLLGVKLGWFPIAGISQGWYSYLLPGFVLGALSLAYVARLTRTSLVENLRADYVRTATSKGLSRKRVVGRHALRNSLIPVVTYLGIDLGALMGGAIVTEGIFNLPGIGQQVFLSVRAQEGPVVVGIVTALVLVFIFANLAVDLLYGVLDPRIRYE</sequence>
<evidence type="ECO:0000256" key="3">
    <source>
        <dbReference type="ARBA" id="ARBA00022475"/>
    </source>
</evidence>
<dbReference type="Proteomes" id="UP000030002">
    <property type="component" value="Unassembled WGS sequence"/>
</dbReference>
<keyword evidence="4 7" id="KW-0812">Transmembrane</keyword>
<keyword evidence="6 7" id="KW-0472">Membrane</keyword>
<dbReference type="Pfam" id="PF00528">
    <property type="entry name" value="BPD_transp_1"/>
    <property type="match status" value="1"/>
</dbReference>
<evidence type="ECO:0000256" key="6">
    <source>
        <dbReference type="ARBA" id="ARBA00023136"/>
    </source>
</evidence>
<evidence type="ECO:0000256" key="7">
    <source>
        <dbReference type="RuleBase" id="RU363032"/>
    </source>
</evidence>
<keyword evidence="5 7" id="KW-1133">Transmembrane helix</keyword>
<feature type="transmembrane region" description="Helical" evidence="7">
    <location>
        <begin position="232"/>
        <end position="254"/>
    </location>
</feature>
<evidence type="ECO:0000256" key="2">
    <source>
        <dbReference type="ARBA" id="ARBA00022448"/>
    </source>
</evidence>
<feature type="transmembrane region" description="Helical" evidence="7">
    <location>
        <begin position="12"/>
        <end position="30"/>
    </location>
</feature>
<protein>
    <submittedName>
        <fullName evidence="9">ABC transporter permease</fullName>
    </submittedName>
</protein>
<dbReference type="PROSITE" id="PS50928">
    <property type="entry name" value="ABC_TM1"/>
    <property type="match status" value="1"/>
</dbReference>
<dbReference type="OrthoDB" id="5169641at2"/>
<gene>
    <name evidence="9" type="ORF">N802_16405</name>
</gene>
<keyword evidence="10" id="KW-1185">Reference proteome</keyword>
<reference evidence="9 10" key="1">
    <citation type="submission" date="2013-08" db="EMBL/GenBank/DDBJ databases">
        <title>The genome sequence of Knoellia sinensis.</title>
        <authorList>
            <person name="Zhu W."/>
            <person name="Wang G."/>
        </authorList>
    </citation>
    <scope>NUCLEOTIDE SEQUENCE [LARGE SCALE GENOMIC DNA]</scope>
    <source>
        <strain evidence="9 10">KCTC 19936</strain>
    </source>
</reference>
<dbReference type="InterPro" id="IPR035906">
    <property type="entry name" value="MetI-like_sf"/>
</dbReference>
<evidence type="ECO:0000313" key="10">
    <source>
        <dbReference type="Proteomes" id="UP000030002"/>
    </source>
</evidence>
<organism evidence="9 10">
    <name type="scientific">Knoellia sinensis KCTC 19936</name>
    <dbReference type="NCBI Taxonomy" id="1385520"/>
    <lineage>
        <taxon>Bacteria</taxon>
        <taxon>Bacillati</taxon>
        <taxon>Actinomycetota</taxon>
        <taxon>Actinomycetes</taxon>
        <taxon>Micrococcales</taxon>
        <taxon>Intrasporangiaceae</taxon>
        <taxon>Knoellia</taxon>
    </lineage>
</organism>
<feature type="transmembrane region" description="Helical" evidence="7">
    <location>
        <begin position="131"/>
        <end position="151"/>
    </location>
</feature>
<dbReference type="GO" id="GO:0005886">
    <property type="term" value="C:plasma membrane"/>
    <property type="evidence" value="ECO:0007669"/>
    <property type="project" value="UniProtKB-SubCell"/>
</dbReference>
<proteinExistence type="inferred from homology"/>
<evidence type="ECO:0000259" key="8">
    <source>
        <dbReference type="PROSITE" id="PS50928"/>
    </source>
</evidence>
<comment type="similarity">
    <text evidence="7">Belongs to the binding-protein-dependent transport system permease family.</text>
</comment>
<dbReference type="CDD" id="cd06261">
    <property type="entry name" value="TM_PBP2"/>
    <property type="match status" value="1"/>
</dbReference>
<feature type="domain" description="ABC transmembrane type-1" evidence="8">
    <location>
        <begin position="95"/>
        <end position="297"/>
    </location>
</feature>
<dbReference type="InterPro" id="IPR045621">
    <property type="entry name" value="BPD_transp_1_N"/>
</dbReference>
<dbReference type="RefSeq" id="WP_035914936.1">
    <property type="nucleotide sequence ID" value="NZ_AVPJ01000005.1"/>
</dbReference>
<dbReference type="PANTHER" id="PTHR43163:SF7">
    <property type="entry name" value="DIPEPTIDE-TRANSPORT INTEGRAL MEMBRANE PROTEIN ABC TRANSPORTER DPPB-RELATED"/>
    <property type="match status" value="1"/>
</dbReference>
<name>A0A0A0J706_9MICO</name>
<evidence type="ECO:0000313" key="9">
    <source>
        <dbReference type="EMBL" id="KGN32958.1"/>
    </source>
</evidence>
<evidence type="ECO:0000256" key="1">
    <source>
        <dbReference type="ARBA" id="ARBA00004651"/>
    </source>
</evidence>
<dbReference type="eggNOG" id="COG0601">
    <property type="taxonomic scope" value="Bacteria"/>
</dbReference>
<evidence type="ECO:0000256" key="4">
    <source>
        <dbReference type="ARBA" id="ARBA00022692"/>
    </source>
</evidence>
<feature type="transmembrane region" description="Helical" evidence="7">
    <location>
        <begin position="274"/>
        <end position="300"/>
    </location>
</feature>
<dbReference type="InterPro" id="IPR000515">
    <property type="entry name" value="MetI-like"/>
</dbReference>
<comment type="subcellular location">
    <subcellularLocation>
        <location evidence="1 7">Cell membrane</location>
        <topology evidence="1 7">Multi-pass membrane protein</topology>
    </subcellularLocation>
</comment>
<dbReference type="Gene3D" id="1.10.3720.10">
    <property type="entry name" value="MetI-like"/>
    <property type="match status" value="1"/>
</dbReference>
<feature type="transmembrane region" description="Helical" evidence="7">
    <location>
        <begin position="171"/>
        <end position="190"/>
    </location>
</feature>
<dbReference type="PANTHER" id="PTHR43163">
    <property type="entry name" value="DIPEPTIDE TRANSPORT SYSTEM PERMEASE PROTEIN DPPB-RELATED"/>
    <property type="match status" value="1"/>
</dbReference>
<dbReference type="SUPFAM" id="SSF161098">
    <property type="entry name" value="MetI-like"/>
    <property type="match status" value="1"/>
</dbReference>
<dbReference type="AlphaFoldDB" id="A0A0A0J706"/>
<dbReference type="Pfam" id="PF19300">
    <property type="entry name" value="BPD_transp_1_N"/>
    <property type="match status" value="1"/>
</dbReference>
<evidence type="ECO:0000256" key="5">
    <source>
        <dbReference type="ARBA" id="ARBA00022989"/>
    </source>
</evidence>
<keyword evidence="2 7" id="KW-0813">Transport</keyword>
<dbReference type="STRING" id="1385520.N802_16405"/>
<accession>A0A0A0J706</accession>
<dbReference type="GO" id="GO:0055085">
    <property type="term" value="P:transmembrane transport"/>
    <property type="evidence" value="ECO:0007669"/>
    <property type="project" value="InterPro"/>
</dbReference>
<feature type="transmembrane region" description="Helical" evidence="7">
    <location>
        <begin position="101"/>
        <end position="122"/>
    </location>
</feature>